<feature type="signal peptide" evidence="2">
    <location>
        <begin position="1"/>
        <end position="26"/>
    </location>
</feature>
<accession>A0A9P8WDP4</accession>
<feature type="region of interest" description="Disordered" evidence="1">
    <location>
        <begin position="70"/>
        <end position="102"/>
    </location>
</feature>
<keyword evidence="2" id="KW-0732">Signal</keyword>
<reference evidence="3 4" key="1">
    <citation type="journal article" date="2021" name="Nat. Commun.">
        <title>Genetic determinants of endophytism in the Arabidopsis root mycobiome.</title>
        <authorList>
            <person name="Mesny F."/>
            <person name="Miyauchi S."/>
            <person name="Thiergart T."/>
            <person name="Pickel B."/>
            <person name="Atanasova L."/>
            <person name="Karlsson M."/>
            <person name="Huettel B."/>
            <person name="Barry K.W."/>
            <person name="Haridas S."/>
            <person name="Chen C."/>
            <person name="Bauer D."/>
            <person name="Andreopoulos W."/>
            <person name="Pangilinan J."/>
            <person name="LaButti K."/>
            <person name="Riley R."/>
            <person name="Lipzen A."/>
            <person name="Clum A."/>
            <person name="Drula E."/>
            <person name="Henrissat B."/>
            <person name="Kohler A."/>
            <person name="Grigoriev I.V."/>
            <person name="Martin F.M."/>
            <person name="Hacquard S."/>
        </authorList>
    </citation>
    <scope>NUCLEOTIDE SEQUENCE [LARGE SCALE GENOMIC DNA]</scope>
    <source>
        <strain evidence="3 4">MPI-CAGE-CH-0241</strain>
    </source>
</reference>
<evidence type="ECO:0000313" key="3">
    <source>
        <dbReference type="EMBL" id="KAH6895122.1"/>
    </source>
</evidence>
<dbReference type="EMBL" id="JAGPYM010000004">
    <property type="protein sequence ID" value="KAH6895122.1"/>
    <property type="molecule type" value="Genomic_DNA"/>
</dbReference>
<comment type="caution">
    <text evidence="3">The sequence shown here is derived from an EMBL/GenBank/DDBJ whole genome shotgun (WGS) entry which is preliminary data.</text>
</comment>
<evidence type="ECO:0008006" key="5">
    <source>
        <dbReference type="Google" id="ProtNLM"/>
    </source>
</evidence>
<dbReference type="Proteomes" id="UP000777438">
    <property type="component" value="Unassembled WGS sequence"/>
</dbReference>
<gene>
    <name evidence="3" type="ORF">B0T10DRAFT_207572</name>
</gene>
<organism evidence="3 4">
    <name type="scientific">Thelonectria olida</name>
    <dbReference type="NCBI Taxonomy" id="1576542"/>
    <lineage>
        <taxon>Eukaryota</taxon>
        <taxon>Fungi</taxon>
        <taxon>Dikarya</taxon>
        <taxon>Ascomycota</taxon>
        <taxon>Pezizomycotina</taxon>
        <taxon>Sordariomycetes</taxon>
        <taxon>Hypocreomycetidae</taxon>
        <taxon>Hypocreales</taxon>
        <taxon>Nectriaceae</taxon>
        <taxon>Thelonectria</taxon>
    </lineage>
</organism>
<evidence type="ECO:0000256" key="1">
    <source>
        <dbReference type="SAM" id="MobiDB-lite"/>
    </source>
</evidence>
<evidence type="ECO:0000313" key="4">
    <source>
        <dbReference type="Proteomes" id="UP000777438"/>
    </source>
</evidence>
<feature type="chain" id="PRO_5040394429" description="Secreted protein" evidence="2">
    <location>
        <begin position="27"/>
        <end position="141"/>
    </location>
</feature>
<dbReference type="AlphaFoldDB" id="A0A9P8WDP4"/>
<feature type="compositionally biased region" description="Polar residues" evidence="1">
    <location>
        <begin position="74"/>
        <end position="83"/>
    </location>
</feature>
<name>A0A9P8WDP4_9HYPO</name>
<protein>
    <recommendedName>
        <fullName evidence="5">Secreted protein</fullName>
    </recommendedName>
</protein>
<sequence>MLSRGTTATTSHLFSTLIMIWFVVRGPDPISKLASHSDFQFTGFPRSSSDLNNKTRLECCTVPMRHERALPNETAFQSSSTETSSANARRPRSRSSDCETSGTCHLSSAFLFESQPESKGPTRGCFEGPVLVDLYFPRRIG</sequence>
<evidence type="ECO:0000256" key="2">
    <source>
        <dbReference type="SAM" id="SignalP"/>
    </source>
</evidence>
<keyword evidence="4" id="KW-1185">Reference proteome</keyword>
<proteinExistence type="predicted"/>